<accession>A0A0L6V2Z6</accession>
<sequence>MLIENPLKIAGAVSAHLQPLKAQELRFAEISTDSHAEVANYFNQRYYSKHKDDKEKFLKEVFSYLASPALTPNLLSHWLPALEIACEHHKTFGVHRELILYGLHTLILQNYQNRGLTQTIYVAVNRLMESQKIWFARYFPNGLLEWSRELLTPASGLSSKLGTWEQFDQMLRSEPNLNTLRQAIGNQEPSLGSKLEPIERIFSEPPPKNVSAQTRVAAIGLLTHAKRINDRTRTEVFNLITRLLANQTRYFLFPHEKTLLNYVPGRHA</sequence>
<organism evidence="1 2">
    <name type="scientific">Puccinia sorghi</name>
    <dbReference type="NCBI Taxonomy" id="27349"/>
    <lineage>
        <taxon>Eukaryota</taxon>
        <taxon>Fungi</taxon>
        <taxon>Dikarya</taxon>
        <taxon>Basidiomycota</taxon>
        <taxon>Pucciniomycotina</taxon>
        <taxon>Pucciniomycetes</taxon>
        <taxon>Pucciniales</taxon>
        <taxon>Pucciniaceae</taxon>
        <taxon>Puccinia</taxon>
    </lineage>
</organism>
<evidence type="ECO:0000313" key="1">
    <source>
        <dbReference type="EMBL" id="KNZ55136.1"/>
    </source>
</evidence>
<protein>
    <submittedName>
        <fullName evidence="1">Uncharacterized protein</fullName>
    </submittedName>
</protein>
<dbReference type="VEuPathDB" id="FungiDB:VP01_2758g2"/>
<name>A0A0L6V2Z6_9BASI</name>
<comment type="caution">
    <text evidence="1">The sequence shown here is derived from an EMBL/GenBank/DDBJ whole genome shotgun (WGS) entry which is preliminary data.</text>
</comment>
<dbReference type="OrthoDB" id="2507636at2759"/>
<reference evidence="1 2" key="1">
    <citation type="submission" date="2015-08" db="EMBL/GenBank/DDBJ databases">
        <title>Next Generation Sequencing and Analysis of the Genome of Puccinia sorghi L Schw, the Causal Agent of Maize Common Rust.</title>
        <authorList>
            <person name="Rochi L."/>
            <person name="Burguener G."/>
            <person name="Darino M."/>
            <person name="Turjanski A."/>
            <person name="Kreff E."/>
            <person name="Dieguez M.J."/>
            <person name="Sacco F."/>
        </authorList>
    </citation>
    <scope>NUCLEOTIDE SEQUENCE [LARGE SCALE GENOMIC DNA]</scope>
    <source>
        <strain evidence="1 2">RO10H11247</strain>
    </source>
</reference>
<dbReference type="Proteomes" id="UP000037035">
    <property type="component" value="Unassembled WGS sequence"/>
</dbReference>
<dbReference type="AlphaFoldDB" id="A0A0L6V2Z6"/>
<gene>
    <name evidence="1" type="ORF">VP01_2758g2</name>
</gene>
<keyword evidence="2" id="KW-1185">Reference proteome</keyword>
<dbReference type="EMBL" id="LAVV01007677">
    <property type="protein sequence ID" value="KNZ55136.1"/>
    <property type="molecule type" value="Genomic_DNA"/>
</dbReference>
<proteinExistence type="predicted"/>
<evidence type="ECO:0000313" key="2">
    <source>
        <dbReference type="Proteomes" id="UP000037035"/>
    </source>
</evidence>